<dbReference type="PANTHER" id="PTHR33376:SF2">
    <property type="entry name" value="DICARBOXYLATE-BINDING PERIPLASMIC PROTEIN"/>
    <property type="match status" value="1"/>
</dbReference>
<dbReference type="NCBIfam" id="TIGR00787">
    <property type="entry name" value="dctP"/>
    <property type="match status" value="1"/>
</dbReference>
<dbReference type="Pfam" id="PF03480">
    <property type="entry name" value="DctP"/>
    <property type="match status" value="1"/>
</dbReference>
<dbReference type="AlphaFoldDB" id="A0A212K3H3"/>
<dbReference type="InterPro" id="IPR004682">
    <property type="entry name" value="TRAP_DctP"/>
</dbReference>
<dbReference type="PIRSF" id="PIRSF006470">
    <property type="entry name" value="DctB"/>
    <property type="match status" value="1"/>
</dbReference>
<dbReference type="NCBIfam" id="NF037995">
    <property type="entry name" value="TRAP_S1"/>
    <property type="match status" value="1"/>
</dbReference>
<keyword evidence="1 2" id="KW-0732">Signal</keyword>
<feature type="signal peptide" evidence="2">
    <location>
        <begin position="1"/>
        <end position="27"/>
    </location>
</feature>
<gene>
    <name evidence="3" type="ORF">KL86DPRO_20620</name>
</gene>
<organism evidence="3">
    <name type="scientific">uncultured delta proteobacterium</name>
    <dbReference type="NCBI Taxonomy" id="34034"/>
    <lineage>
        <taxon>Bacteria</taxon>
        <taxon>Deltaproteobacteria</taxon>
        <taxon>environmental samples</taxon>
    </lineage>
</organism>
<proteinExistence type="predicted"/>
<evidence type="ECO:0000256" key="1">
    <source>
        <dbReference type="ARBA" id="ARBA00022729"/>
    </source>
</evidence>
<feature type="chain" id="PRO_5012758575" evidence="2">
    <location>
        <begin position="28"/>
        <end position="329"/>
    </location>
</feature>
<name>A0A212K3H3_9DELT</name>
<dbReference type="GO" id="GO:0055085">
    <property type="term" value="P:transmembrane transport"/>
    <property type="evidence" value="ECO:0007669"/>
    <property type="project" value="InterPro"/>
</dbReference>
<keyword evidence="3" id="KW-0675">Receptor</keyword>
<dbReference type="GO" id="GO:0030246">
    <property type="term" value="F:carbohydrate binding"/>
    <property type="evidence" value="ECO:0007669"/>
    <property type="project" value="TreeGrafter"/>
</dbReference>
<dbReference type="InterPro" id="IPR038404">
    <property type="entry name" value="TRAP_DctP_sf"/>
</dbReference>
<evidence type="ECO:0000313" key="3">
    <source>
        <dbReference type="EMBL" id="SBW06197.1"/>
    </source>
</evidence>
<reference evidence="3" key="1">
    <citation type="submission" date="2016-04" db="EMBL/GenBank/DDBJ databases">
        <authorList>
            <person name="Evans L.H."/>
            <person name="Alamgir A."/>
            <person name="Owens N."/>
            <person name="Weber N.D."/>
            <person name="Virtaneva K."/>
            <person name="Barbian K."/>
            <person name="Babar A."/>
            <person name="Rosenke K."/>
        </authorList>
    </citation>
    <scope>NUCLEOTIDE SEQUENCE</scope>
    <source>
        <strain evidence="3">86</strain>
    </source>
</reference>
<evidence type="ECO:0000256" key="2">
    <source>
        <dbReference type="SAM" id="SignalP"/>
    </source>
</evidence>
<accession>A0A212K3H3</accession>
<dbReference type="PANTHER" id="PTHR33376">
    <property type="match status" value="1"/>
</dbReference>
<dbReference type="GO" id="GO:0030288">
    <property type="term" value="C:outer membrane-bounded periplasmic space"/>
    <property type="evidence" value="ECO:0007669"/>
    <property type="project" value="InterPro"/>
</dbReference>
<dbReference type="InterPro" id="IPR018389">
    <property type="entry name" value="DctP_fam"/>
</dbReference>
<protein>
    <submittedName>
        <fullName evidence="3">Tripartite ATP-independent periplasmic transporter solute receptor, DctP family</fullName>
    </submittedName>
</protein>
<dbReference type="CDD" id="cd13675">
    <property type="entry name" value="PBP2_TRAP_SBP_like_5"/>
    <property type="match status" value="1"/>
</dbReference>
<sequence length="329" mass="35897">MKGFTRFASLAMTVTLAALLFATAAIAAPKVIKLGHTVNEQDSFQVAALKFAEIVKERTNGAYAIEIYPNAALGDERTMLEGMQMGTMDMGLITSGPFVNFVPEFGVLDLPFIFKNNAHAYAVLDGELGQAILAKLDTVGIKGLAYAERGFRNLTNSVRPVKTAADIKGLKIRVMENEVYTNTFKALGVNAVPMAWTETLTALQQGTIEGQENPVNVIHAFKLWESQKYVTMTRHAYAAAIFTMSGRVFSKLPADVQKIVKDAAQEAAVYERAWVADNEAQQMANLKKNGMEIVEDPDLDSFKAGVQSVYAKYPAFAEALKQIQAATPK</sequence>
<dbReference type="EMBL" id="FLUQ01000002">
    <property type="protein sequence ID" value="SBW06197.1"/>
    <property type="molecule type" value="Genomic_DNA"/>
</dbReference>
<dbReference type="Gene3D" id="3.40.190.170">
    <property type="entry name" value="Bacterial extracellular solute-binding protein, family 7"/>
    <property type="match status" value="1"/>
</dbReference>